<protein>
    <submittedName>
        <fullName evidence="2">Regulatory protein</fullName>
    </submittedName>
</protein>
<sequence>MLKNNVEVDVKVKCIEGDVTQAKLAEEIGTSAPYVSRLIRNNEKIVNKTFLQLMEKLGYDVELTYVKRGEE</sequence>
<evidence type="ECO:0000313" key="2">
    <source>
        <dbReference type="EMBL" id="DAF89000.1"/>
    </source>
</evidence>
<feature type="domain" description="HTH cro/C1-type" evidence="1">
    <location>
        <begin position="20"/>
        <end position="66"/>
    </location>
</feature>
<accession>A0A8S5U3G4</accession>
<reference evidence="2" key="1">
    <citation type="journal article" date="2021" name="Proc. Natl. Acad. Sci. U.S.A.">
        <title>A Catalog of Tens of Thousands of Viruses from Human Metagenomes Reveals Hidden Associations with Chronic Diseases.</title>
        <authorList>
            <person name="Tisza M.J."/>
            <person name="Buck C.B."/>
        </authorList>
    </citation>
    <scope>NUCLEOTIDE SEQUENCE</scope>
    <source>
        <strain evidence="2">CtSA812</strain>
    </source>
</reference>
<dbReference type="PROSITE" id="PS50943">
    <property type="entry name" value="HTH_CROC1"/>
    <property type="match status" value="1"/>
</dbReference>
<evidence type="ECO:0000259" key="1">
    <source>
        <dbReference type="PROSITE" id="PS50943"/>
    </source>
</evidence>
<dbReference type="Pfam" id="PF01381">
    <property type="entry name" value="HTH_3"/>
    <property type="match status" value="1"/>
</dbReference>
<dbReference type="EMBL" id="BK016000">
    <property type="protein sequence ID" value="DAF89000.1"/>
    <property type="molecule type" value="Genomic_DNA"/>
</dbReference>
<dbReference type="CDD" id="cd00093">
    <property type="entry name" value="HTH_XRE"/>
    <property type="match status" value="1"/>
</dbReference>
<proteinExistence type="predicted"/>
<dbReference type="InterPro" id="IPR001387">
    <property type="entry name" value="Cro/C1-type_HTH"/>
</dbReference>
<dbReference type="Gene3D" id="1.10.260.40">
    <property type="entry name" value="lambda repressor-like DNA-binding domains"/>
    <property type="match status" value="1"/>
</dbReference>
<dbReference type="SUPFAM" id="SSF47413">
    <property type="entry name" value="lambda repressor-like DNA-binding domains"/>
    <property type="match status" value="1"/>
</dbReference>
<organism evidence="2">
    <name type="scientific">Siphoviridae sp. ctSA812</name>
    <dbReference type="NCBI Taxonomy" id="2825508"/>
    <lineage>
        <taxon>Viruses</taxon>
        <taxon>Duplodnaviria</taxon>
        <taxon>Heunggongvirae</taxon>
        <taxon>Uroviricota</taxon>
        <taxon>Caudoviricetes</taxon>
    </lineage>
</organism>
<name>A0A8S5U3G4_9CAUD</name>
<dbReference type="InterPro" id="IPR010982">
    <property type="entry name" value="Lambda_DNA-bd_dom_sf"/>
</dbReference>
<dbReference type="GO" id="GO:0003677">
    <property type="term" value="F:DNA binding"/>
    <property type="evidence" value="ECO:0007669"/>
    <property type="project" value="InterPro"/>
</dbReference>